<proteinExistence type="predicted"/>
<dbReference type="AlphaFoldDB" id="A0A2S0RDC3"/>
<dbReference type="EMBL" id="CP028811">
    <property type="protein sequence ID" value="AWA29743.1"/>
    <property type="molecule type" value="Genomic_DNA"/>
</dbReference>
<dbReference type="OrthoDB" id="1005072at2"/>
<name>A0A2S0RDC3_9FLAO</name>
<keyword evidence="2" id="KW-1185">Reference proteome</keyword>
<dbReference type="Proteomes" id="UP000244193">
    <property type="component" value="Chromosome"/>
</dbReference>
<reference evidence="1 2" key="1">
    <citation type="submission" date="2018-04" db="EMBL/GenBank/DDBJ databases">
        <title>Genome sequencing of Flavobacterium sp. HYN0048.</title>
        <authorList>
            <person name="Yi H."/>
            <person name="Baek C."/>
        </authorList>
    </citation>
    <scope>NUCLEOTIDE SEQUENCE [LARGE SCALE GENOMIC DNA]</scope>
    <source>
        <strain evidence="1 2">HYN0048</strain>
    </source>
</reference>
<evidence type="ECO:0000313" key="1">
    <source>
        <dbReference type="EMBL" id="AWA29743.1"/>
    </source>
</evidence>
<gene>
    <name evidence="1" type="ORF">HYN48_06440</name>
</gene>
<dbReference type="RefSeq" id="WP_108370327.1">
    <property type="nucleotide sequence ID" value="NZ_CP028811.1"/>
</dbReference>
<sequence length="422" mass="49086">MKEDFLHYVWRYKKFPLTGLATTSGETLEIFNTGQYLRRSGPDFFNAQIIIGTQRWAGNIEIHLKSSDWYLHHHHHDAAYDGVILHVVWQHDAAIFRKDNTEIPTLELRHHIAPTLLRNYESLIHPKSWIYCEKELTSIDPFILGNWMERLFLERLERKSGAILQLLDRYTGDWEAVLFCLLAKNFGLNTNGAAFLEMAESIPFPVIRKERFEITALEALFFGRCNLLAGKKQDQYFGELQSVFDYLCDKHRLVPIAVEPLQFFRLRPDNFPTIRLAQLAMLYHKKPHLFTDLVHAADSSAIYDLLQVQVSPYWQEHYQFDRESPFKRRYLSRSFMDLIIINTVIPFRFAYAKKQGADALEILMALLQSMAPESNSILDHFSTFGIKPKNAFESQSLLELKQAFCDKSRCLECAIGTALLKS</sequence>
<dbReference type="InterPro" id="IPR021272">
    <property type="entry name" value="DUF2851"/>
</dbReference>
<dbReference type="KEGG" id="fmg:HYN48_06440"/>
<protein>
    <submittedName>
        <fullName evidence="1">DUF2851 domain-containing protein</fullName>
    </submittedName>
</protein>
<dbReference type="Pfam" id="PF11013">
    <property type="entry name" value="DUF2851"/>
    <property type="match status" value="1"/>
</dbReference>
<accession>A0A2S0RDC3</accession>
<evidence type="ECO:0000313" key="2">
    <source>
        <dbReference type="Proteomes" id="UP000244193"/>
    </source>
</evidence>
<organism evidence="1 2">
    <name type="scientific">Flavobacterium magnum</name>
    <dbReference type="NCBI Taxonomy" id="2162713"/>
    <lineage>
        <taxon>Bacteria</taxon>
        <taxon>Pseudomonadati</taxon>
        <taxon>Bacteroidota</taxon>
        <taxon>Flavobacteriia</taxon>
        <taxon>Flavobacteriales</taxon>
        <taxon>Flavobacteriaceae</taxon>
        <taxon>Flavobacterium</taxon>
    </lineage>
</organism>